<dbReference type="Gene3D" id="3.40.50.2000">
    <property type="entry name" value="Glycogen Phosphorylase B"/>
    <property type="match status" value="1"/>
</dbReference>
<gene>
    <name evidence="2" type="ORF">METZ01_LOCUS320923</name>
</gene>
<dbReference type="InterPro" id="IPR001296">
    <property type="entry name" value="Glyco_trans_1"/>
</dbReference>
<dbReference type="Gene3D" id="3.40.50.11090">
    <property type="match status" value="1"/>
</dbReference>
<reference evidence="2" key="1">
    <citation type="submission" date="2018-05" db="EMBL/GenBank/DDBJ databases">
        <authorList>
            <person name="Lanie J.A."/>
            <person name="Ng W.-L."/>
            <person name="Kazmierczak K.M."/>
            <person name="Andrzejewski T.M."/>
            <person name="Davidsen T.M."/>
            <person name="Wayne K.J."/>
            <person name="Tettelin H."/>
            <person name="Glass J.I."/>
            <person name="Rusch D."/>
            <person name="Podicherti R."/>
            <person name="Tsui H.-C.T."/>
            <person name="Winkler M.E."/>
        </authorList>
    </citation>
    <scope>NUCLEOTIDE SEQUENCE</scope>
</reference>
<dbReference type="EMBL" id="UINC01104706">
    <property type="protein sequence ID" value="SVC68069.1"/>
    <property type="molecule type" value="Genomic_DNA"/>
</dbReference>
<dbReference type="SUPFAM" id="SSF53756">
    <property type="entry name" value="UDP-Glycosyltransferase/glycogen phosphorylase"/>
    <property type="match status" value="1"/>
</dbReference>
<feature type="domain" description="Glycosyl transferase family 1" evidence="1">
    <location>
        <begin position="158"/>
        <end position="315"/>
    </location>
</feature>
<dbReference type="GO" id="GO:0016757">
    <property type="term" value="F:glycosyltransferase activity"/>
    <property type="evidence" value="ECO:0007669"/>
    <property type="project" value="InterPro"/>
</dbReference>
<dbReference type="CDD" id="cd03801">
    <property type="entry name" value="GT4_PimA-like"/>
    <property type="match status" value="1"/>
</dbReference>
<evidence type="ECO:0000313" key="2">
    <source>
        <dbReference type="EMBL" id="SVC68069.1"/>
    </source>
</evidence>
<proteinExistence type="predicted"/>
<protein>
    <recommendedName>
        <fullName evidence="1">Glycosyl transferase family 1 domain-containing protein</fullName>
    </recommendedName>
</protein>
<evidence type="ECO:0000259" key="1">
    <source>
        <dbReference type="Pfam" id="PF00534"/>
    </source>
</evidence>
<sequence>LFEYANRLHEMGHNVNLCIITRPSRWYRIDHWKRILNKTVTKIPSEEIDWMDNKIPINVLSCNSEKLIPDSDILLATAWQTAEFADRFSNSKGKKFYFVQHQESLWTRKKDKAQKTYCMPFKKIVISTWLKNVLLEKYQQKAELLITPVNDKIFYRETARQSDTLRVCFLHHDYDWKGYKDAIEAIKIIRSKNFKIYPVVFGEKLQDPSPLFEDAGFKFEYHYRPTGETLRSIYASCDIYLCASWYEGLGMPSMEAMACGAALVTTNTGGSQDYAFDGKTALVSPPREPEKLANNLARILNDETLRCELAKNGYQKIKEFSWEANTLELERLFKRSLTSSK</sequence>
<feature type="non-terminal residue" evidence="2">
    <location>
        <position position="1"/>
    </location>
</feature>
<name>A0A382P3T3_9ZZZZ</name>
<dbReference type="Pfam" id="PF00534">
    <property type="entry name" value="Glycos_transf_1"/>
    <property type="match status" value="1"/>
</dbReference>
<dbReference type="AlphaFoldDB" id="A0A382P3T3"/>
<dbReference type="PANTHER" id="PTHR12526">
    <property type="entry name" value="GLYCOSYLTRANSFERASE"/>
    <property type="match status" value="1"/>
</dbReference>
<accession>A0A382P3T3</accession>
<organism evidence="2">
    <name type="scientific">marine metagenome</name>
    <dbReference type="NCBI Taxonomy" id="408172"/>
    <lineage>
        <taxon>unclassified sequences</taxon>
        <taxon>metagenomes</taxon>
        <taxon>ecological metagenomes</taxon>
    </lineage>
</organism>